<evidence type="ECO:0000313" key="2">
    <source>
        <dbReference type="Proteomes" id="UP001292094"/>
    </source>
</evidence>
<comment type="caution">
    <text evidence="1">The sequence shown here is derived from an EMBL/GenBank/DDBJ whole genome shotgun (WGS) entry which is preliminary data.</text>
</comment>
<gene>
    <name evidence="1" type="ORF">Pmani_016473</name>
</gene>
<dbReference type="AlphaFoldDB" id="A0AAE1PRH6"/>
<reference evidence="1" key="1">
    <citation type="submission" date="2023-11" db="EMBL/GenBank/DDBJ databases">
        <title>Genome assemblies of two species of porcelain crab, Petrolisthes cinctipes and Petrolisthes manimaculis (Anomura: Porcellanidae).</title>
        <authorList>
            <person name="Angst P."/>
        </authorList>
    </citation>
    <scope>NUCLEOTIDE SEQUENCE</scope>
    <source>
        <strain evidence="1">PB745_02</strain>
        <tissue evidence="1">Gill</tissue>
    </source>
</reference>
<sequence length="71" mass="7922">MAGVLNSDLPGCHLTKKQCQFWAYLALNLNLGCIRPGSEPHRGLSRCLGGEAPVWSFHIMNKERLEAPKYP</sequence>
<evidence type="ECO:0000313" key="1">
    <source>
        <dbReference type="EMBL" id="KAK4312044.1"/>
    </source>
</evidence>
<proteinExistence type="predicted"/>
<organism evidence="1 2">
    <name type="scientific">Petrolisthes manimaculis</name>
    <dbReference type="NCBI Taxonomy" id="1843537"/>
    <lineage>
        <taxon>Eukaryota</taxon>
        <taxon>Metazoa</taxon>
        <taxon>Ecdysozoa</taxon>
        <taxon>Arthropoda</taxon>
        <taxon>Crustacea</taxon>
        <taxon>Multicrustacea</taxon>
        <taxon>Malacostraca</taxon>
        <taxon>Eumalacostraca</taxon>
        <taxon>Eucarida</taxon>
        <taxon>Decapoda</taxon>
        <taxon>Pleocyemata</taxon>
        <taxon>Anomura</taxon>
        <taxon>Galatheoidea</taxon>
        <taxon>Porcellanidae</taxon>
        <taxon>Petrolisthes</taxon>
    </lineage>
</organism>
<accession>A0AAE1PRH6</accession>
<keyword evidence="2" id="KW-1185">Reference proteome</keyword>
<dbReference type="EMBL" id="JAWZYT010001447">
    <property type="protein sequence ID" value="KAK4312044.1"/>
    <property type="molecule type" value="Genomic_DNA"/>
</dbReference>
<name>A0AAE1PRH6_9EUCA</name>
<protein>
    <submittedName>
        <fullName evidence="1">Uncharacterized protein</fullName>
    </submittedName>
</protein>
<dbReference type="Proteomes" id="UP001292094">
    <property type="component" value="Unassembled WGS sequence"/>
</dbReference>